<feature type="binding site" evidence="8">
    <location>
        <position position="107"/>
    </location>
    <ligand>
        <name>Fe cation</name>
        <dbReference type="ChEBI" id="CHEBI:24875"/>
        <label>2</label>
    </ligand>
</feature>
<evidence type="ECO:0000256" key="2">
    <source>
        <dbReference type="ARBA" id="ARBA00022688"/>
    </source>
</evidence>
<dbReference type="EMBL" id="JACIJI010000001">
    <property type="protein sequence ID" value="MBB5717980.1"/>
    <property type="molecule type" value="Genomic_DNA"/>
</dbReference>
<keyword evidence="6 8" id="KW-0503">Monooxygenase</keyword>
<dbReference type="EC" id="1.14.99.60" evidence="8"/>
<proteinExistence type="inferred from homology"/>
<feature type="binding site" evidence="8">
    <location>
        <position position="55"/>
    </location>
    <ligand>
        <name>Fe cation</name>
        <dbReference type="ChEBI" id="CHEBI:24875"/>
        <label>2</label>
    </ligand>
</feature>
<comment type="subcellular location">
    <subcellularLocation>
        <location evidence="8">Cell membrane</location>
        <topology evidence="8">Peripheral membrane protein</topology>
    </subcellularLocation>
</comment>
<keyword evidence="10" id="KW-1185">Reference proteome</keyword>
<dbReference type="PANTHER" id="PTHR11237:SF4">
    <property type="entry name" value="5-DEMETHOXYUBIQUINONE HYDROXYLASE, MITOCHONDRIAL"/>
    <property type="match status" value="1"/>
</dbReference>
<comment type="cofactor">
    <cofactor evidence="8">
        <name>Fe cation</name>
        <dbReference type="ChEBI" id="CHEBI:24875"/>
    </cofactor>
    <text evidence="8">Binds 2 iron ions per subunit.</text>
</comment>
<comment type="pathway">
    <text evidence="1 8">Cofactor biosynthesis; ubiquinone biosynthesis.</text>
</comment>
<dbReference type="Proteomes" id="UP000554342">
    <property type="component" value="Unassembled WGS sequence"/>
</dbReference>
<dbReference type="InterPro" id="IPR011566">
    <property type="entry name" value="Ubq_synth_Coq7"/>
</dbReference>
<organism evidence="9 10">
    <name type="scientific">Stakelama sediminis</name>
    <dbReference type="NCBI Taxonomy" id="463200"/>
    <lineage>
        <taxon>Bacteria</taxon>
        <taxon>Pseudomonadati</taxon>
        <taxon>Pseudomonadota</taxon>
        <taxon>Alphaproteobacteria</taxon>
        <taxon>Sphingomonadales</taxon>
        <taxon>Sphingomonadaceae</taxon>
        <taxon>Stakelama</taxon>
    </lineage>
</organism>
<feature type="binding site" evidence="8">
    <location>
        <position position="139"/>
    </location>
    <ligand>
        <name>Fe cation</name>
        <dbReference type="ChEBI" id="CHEBI:24875"/>
        <label>2</label>
    </ligand>
</feature>
<evidence type="ECO:0000256" key="1">
    <source>
        <dbReference type="ARBA" id="ARBA00004749"/>
    </source>
</evidence>
<dbReference type="UniPathway" id="UPA00232"/>
<dbReference type="GO" id="GO:0006744">
    <property type="term" value="P:ubiquinone biosynthetic process"/>
    <property type="evidence" value="ECO:0007669"/>
    <property type="project" value="UniProtKB-UniRule"/>
</dbReference>
<evidence type="ECO:0000256" key="5">
    <source>
        <dbReference type="ARBA" id="ARBA00023004"/>
    </source>
</evidence>
<gene>
    <name evidence="8" type="primary">coq7</name>
    <name evidence="9" type="ORF">FHR23_000887</name>
</gene>
<keyword evidence="5 8" id="KW-0408">Iron</keyword>
<evidence type="ECO:0000313" key="9">
    <source>
        <dbReference type="EMBL" id="MBB5717980.1"/>
    </source>
</evidence>
<protein>
    <recommendedName>
        <fullName evidence="8">3-demethoxyubiquinol 3-hydroxylase</fullName>
        <shortName evidence="8">DMQ hydroxylase</shortName>
        <ecNumber evidence="8">1.14.99.60</ecNumber>
    </recommendedName>
    <alternativeName>
        <fullName evidence="8">2-nonaprenyl-3-methyl-6-methoxy-1,4-benzoquinol hydroxylase</fullName>
    </alternativeName>
</protein>
<dbReference type="InterPro" id="IPR009078">
    <property type="entry name" value="Ferritin-like_SF"/>
</dbReference>
<sequence>MMRWKPGDRREPVDSMVRVDQAGEFGAVRIYAGQLAIMGDRTPAARSIAGMANQEERHRAFFDAMIAKRGVRPTVLQPFWYHAGFALGAVTATIGPEAAMACTAAVETEIDAHYQAQLDALGDSDPELSEAVARFREEELEHRDTALEQGAENAPAYPVLAGLIRLGCKAAIAISKHI</sequence>
<dbReference type="CDD" id="cd01042">
    <property type="entry name" value="DMQH"/>
    <property type="match status" value="1"/>
</dbReference>
<accession>A0A840YWP8</accession>
<keyword evidence="9" id="KW-0830">Ubiquinone</keyword>
<dbReference type="AlphaFoldDB" id="A0A840YWP8"/>
<dbReference type="Pfam" id="PF03232">
    <property type="entry name" value="COQ7"/>
    <property type="match status" value="1"/>
</dbReference>
<feature type="binding site" evidence="8">
    <location>
        <position position="55"/>
    </location>
    <ligand>
        <name>Fe cation</name>
        <dbReference type="ChEBI" id="CHEBI:24875"/>
        <label>1</label>
    </ligand>
</feature>
<dbReference type="GO" id="GO:0005886">
    <property type="term" value="C:plasma membrane"/>
    <property type="evidence" value="ECO:0007669"/>
    <property type="project" value="UniProtKB-SubCell"/>
</dbReference>
<dbReference type="PANTHER" id="PTHR11237">
    <property type="entry name" value="COENZYME Q10 BIOSYNTHESIS PROTEIN 7"/>
    <property type="match status" value="1"/>
</dbReference>
<feature type="binding site" evidence="8">
    <location>
        <position position="24"/>
    </location>
    <ligand>
        <name>Fe cation</name>
        <dbReference type="ChEBI" id="CHEBI:24875"/>
        <label>1</label>
    </ligand>
</feature>
<keyword evidence="8" id="KW-1003">Cell membrane</keyword>
<feature type="binding site" evidence="8">
    <location>
        <position position="139"/>
    </location>
    <ligand>
        <name>Fe cation</name>
        <dbReference type="ChEBI" id="CHEBI:24875"/>
        <label>1</label>
    </ligand>
</feature>
<comment type="similarity">
    <text evidence="8">Belongs to the COQ7 family.</text>
</comment>
<evidence type="ECO:0000256" key="4">
    <source>
        <dbReference type="ARBA" id="ARBA00023002"/>
    </source>
</evidence>
<evidence type="ECO:0000256" key="8">
    <source>
        <dbReference type="HAMAP-Rule" id="MF_01658"/>
    </source>
</evidence>
<dbReference type="GO" id="GO:0008682">
    <property type="term" value="F:3-demethoxyubiquinol 3-hydroxylase activity"/>
    <property type="evidence" value="ECO:0007669"/>
    <property type="project" value="UniProtKB-EC"/>
</dbReference>
<keyword evidence="2 8" id="KW-0831">Ubiquinone biosynthesis</keyword>
<reference evidence="9 10" key="1">
    <citation type="submission" date="2020-08" db="EMBL/GenBank/DDBJ databases">
        <title>Genomic Encyclopedia of Type Strains, Phase IV (KMG-IV): sequencing the most valuable type-strain genomes for metagenomic binning, comparative biology and taxonomic classification.</title>
        <authorList>
            <person name="Goeker M."/>
        </authorList>
    </citation>
    <scope>NUCLEOTIDE SEQUENCE [LARGE SCALE GENOMIC DNA]</scope>
    <source>
        <strain evidence="9 10">DSM 27203</strain>
    </source>
</reference>
<comment type="catalytic activity">
    <reaction evidence="8">
        <text>a 5-methoxy-2-methyl-3-(all-trans-polyprenyl)benzene-1,4-diol + AH2 + O2 = a 3-demethylubiquinol + A + H2O</text>
        <dbReference type="Rhea" id="RHEA:50908"/>
        <dbReference type="Rhea" id="RHEA-COMP:10859"/>
        <dbReference type="Rhea" id="RHEA-COMP:10914"/>
        <dbReference type="ChEBI" id="CHEBI:13193"/>
        <dbReference type="ChEBI" id="CHEBI:15377"/>
        <dbReference type="ChEBI" id="CHEBI:15379"/>
        <dbReference type="ChEBI" id="CHEBI:17499"/>
        <dbReference type="ChEBI" id="CHEBI:84167"/>
        <dbReference type="ChEBI" id="CHEBI:84422"/>
        <dbReference type="EC" id="1.14.99.60"/>
    </reaction>
</comment>
<feature type="binding site" evidence="8">
    <location>
        <position position="142"/>
    </location>
    <ligand>
        <name>Fe cation</name>
        <dbReference type="ChEBI" id="CHEBI:24875"/>
        <label>2</label>
    </ligand>
</feature>
<evidence type="ECO:0000256" key="6">
    <source>
        <dbReference type="ARBA" id="ARBA00023033"/>
    </source>
</evidence>
<keyword evidence="3 8" id="KW-0479">Metal-binding</keyword>
<dbReference type="SUPFAM" id="SSF47240">
    <property type="entry name" value="Ferritin-like"/>
    <property type="match status" value="1"/>
</dbReference>
<comment type="function">
    <text evidence="8">Catalyzes the hydroxylation of 2-nonaprenyl-3-methyl-6-methoxy-1,4-benzoquinol during ubiquinone biosynthesis.</text>
</comment>
<name>A0A840YWP8_9SPHN</name>
<comment type="caution">
    <text evidence="9">The sequence shown here is derived from an EMBL/GenBank/DDBJ whole genome shotgun (WGS) entry which is preliminary data.</text>
</comment>
<keyword evidence="4 8" id="KW-0560">Oxidoreductase</keyword>
<evidence type="ECO:0000256" key="7">
    <source>
        <dbReference type="ARBA" id="ARBA00023136"/>
    </source>
</evidence>
<feature type="binding site" evidence="8">
    <location>
        <position position="58"/>
    </location>
    <ligand>
        <name>Fe cation</name>
        <dbReference type="ChEBI" id="CHEBI:24875"/>
        <label>1</label>
    </ligand>
</feature>
<evidence type="ECO:0000313" key="10">
    <source>
        <dbReference type="Proteomes" id="UP000554342"/>
    </source>
</evidence>
<evidence type="ECO:0000256" key="3">
    <source>
        <dbReference type="ARBA" id="ARBA00022723"/>
    </source>
</evidence>
<dbReference type="HAMAP" id="MF_01658">
    <property type="entry name" value="COQ7"/>
    <property type="match status" value="1"/>
</dbReference>
<keyword evidence="7 8" id="KW-0472">Membrane</keyword>
<dbReference type="GO" id="GO:0046872">
    <property type="term" value="F:metal ion binding"/>
    <property type="evidence" value="ECO:0007669"/>
    <property type="project" value="UniProtKB-KW"/>
</dbReference>